<accession>A0ABV1N6R9</accession>
<dbReference type="RefSeq" id="WP_349758926.1">
    <property type="nucleotide sequence ID" value="NZ_JBEGCI010000010.1"/>
</dbReference>
<dbReference type="Proteomes" id="UP001472978">
    <property type="component" value="Unassembled WGS sequence"/>
</dbReference>
<reference evidence="1 2" key="1">
    <citation type="submission" date="2024-05" db="EMBL/GenBank/DDBJ databases">
        <title>Halomonas sp. CS7 16S ribosomal RNA gene Genome sequencing and assembly.</title>
        <authorList>
            <person name="Yook S."/>
        </authorList>
    </citation>
    <scope>NUCLEOTIDE SEQUENCE [LARGE SCALE GENOMIC DNA]</scope>
    <source>
        <strain evidence="1 2">CS7</strain>
    </source>
</reference>
<gene>
    <name evidence="1" type="ORF">ABE957_11980</name>
</gene>
<evidence type="ECO:0000313" key="2">
    <source>
        <dbReference type="Proteomes" id="UP001472978"/>
    </source>
</evidence>
<keyword evidence="2" id="KW-1185">Reference proteome</keyword>
<name>A0ABV1N6R9_9GAMM</name>
<protein>
    <submittedName>
        <fullName evidence="1">Uncharacterized protein</fullName>
    </submittedName>
</protein>
<sequence length="202" mass="23599">MAIKKIDKLELFTFLRSPSLEGRPKPGFPMVALIKNDEVIAGIKFSKYKAWHVDNVAAHEKYGPTIYKVLMDLSGSAGIAPAFKRRKSMRDFVVPKSKKIWQVFEQDPNVIASFLEDKYQENYLNKKFTSITLMQGINEARLNFRKKGRQEYLKTLGIFNKLKKVGRPKNFNFEYRRFIHQRQLIFGRQVHGFLQESVNAHQ</sequence>
<proteinExistence type="predicted"/>
<organism evidence="1 2">
    <name type="scientific">Halomonas pelophila</name>
    <dbReference type="NCBI Taxonomy" id="3151122"/>
    <lineage>
        <taxon>Bacteria</taxon>
        <taxon>Pseudomonadati</taxon>
        <taxon>Pseudomonadota</taxon>
        <taxon>Gammaproteobacteria</taxon>
        <taxon>Oceanospirillales</taxon>
        <taxon>Halomonadaceae</taxon>
        <taxon>Halomonas</taxon>
    </lineage>
</organism>
<evidence type="ECO:0000313" key="1">
    <source>
        <dbReference type="EMBL" id="MEQ6889393.1"/>
    </source>
</evidence>
<dbReference type="EMBL" id="JBEGCI010000010">
    <property type="protein sequence ID" value="MEQ6889393.1"/>
    <property type="molecule type" value="Genomic_DNA"/>
</dbReference>
<comment type="caution">
    <text evidence="1">The sequence shown here is derived from an EMBL/GenBank/DDBJ whole genome shotgun (WGS) entry which is preliminary data.</text>
</comment>